<evidence type="ECO:0000313" key="1">
    <source>
        <dbReference type="EMBL" id="PJE51117.1"/>
    </source>
</evidence>
<protein>
    <submittedName>
        <fullName evidence="1">Uncharacterized protein</fullName>
    </submittedName>
</protein>
<name>A0A2J0Q7Q6_9BACT</name>
<proteinExistence type="predicted"/>
<dbReference type="EMBL" id="PCXQ01000004">
    <property type="protein sequence ID" value="PJE51117.1"/>
    <property type="molecule type" value="Genomic_DNA"/>
</dbReference>
<sequence>MPEETPKEVSEIKFEMCNCGSPFPHAYLFFEGRDMRWPAVFSLSMGRLFFEHLKSITHVSPQIEEALVNALNSSGLPENDPADEEVQAYLKNKDGAEEIAPEE</sequence>
<organism evidence="1 2">
    <name type="scientific">Candidatus Yanofskybacteria bacterium CG10_big_fil_rev_8_21_14_0_10_36_16</name>
    <dbReference type="NCBI Taxonomy" id="1975096"/>
    <lineage>
        <taxon>Bacteria</taxon>
        <taxon>Candidatus Yanofskyibacteriota</taxon>
    </lineage>
</organism>
<comment type="caution">
    <text evidence="1">The sequence shown here is derived from an EMBL/GenBank/DDBJ whole genome shotgun (WGS) entry which is preliminary data.</text>
</comment>
<gene>
    <name evidence="1" type="ORF">COV29_02485</name>
</gene>
<accession>A0A2J0Q7Q6</accession>
<evidence type="ECO:0000313" key="2">
    <source>
        <dbReference type="Proteomes" id="UP000228496"/>
    </source>
</evidence>
<dbReference type="Proteomes" id="UP000228496">
    <property type="component" value="Unassembled WGS sequence"/>
</dbReference>
<reference evidence="1 2" key="1">
    <citation type="submission" date="2017-09" db="EMBL/GenBank/DDBJ databases">
        <title>Depth-based differentiation of microbial function through sediment-hosted aquifers and enrichment of novel symbionts in the deep terrestrial subsurface.</title>
        <authorList>
            <person name="Probst A.J."/>
            <person name="Ladd B."/>
            <person name="Jarett J.K."/>
            <person name="Geller-Mcgrath D.E."/>
            <person name="Sieber C.M."/>
            <person name="Emerson J.B."/>
            <person name="Anantharaman K."/>
            <person name="Thomas B.C."/>
            <person name="Malmstrom R."/>
            <person name="Stieglmeier M."/>
            <person name="Klingl A."/>
            <person name="Woyke T."/>
            <person name="Ryan C.M."/>
            <person name="Banfield J.F."/>
        </authorList>
    </citation>
    <scope>NUCLEOTIDE SEQUENCE [LARGE SCALE GENOMIC DNA]</scope>
    <source>
        <strain evidence="1">CG10_big_fil_rev_8_21_14_0_10_36_16</strain>
    </source>
</reference>
<dbReference type="AlphaFoldDB" id="A0A2J0Q7Q6"/>